<dbReference type="Gene3D" id="2.40.128.150">
    <property type="entry name" value="Cysteine proteinases"/>
    <property type="match status" value="1"/>
</dbReference>
<sequence>MLNETQIQAYLARIAYTGARAATLEVLTALHATHLQHIPFENLDISLGRKLDLSTPALLDKLLQQQRGGFCYEMNQAFSLLLQAFGFQTSLISARVFNGKDYGPDFDHMLIQVLLDGQSWIADVGFGDSFRAPLNMNGHAITELGMHYQVQAEPGTACFRLMQGKDGKDGKDMQPQFCFSLQAFGIGEFEAMCLYQQTSPLSHFTQKTICSIATPEGRISISNNKCITTERGERHVRTIHDADEYRRLLQEHFGIHLAVDANIQKLMARHPA</sequence>
<reference evidence="3 4" key="1">
    <citation type="submission" date="2020-08" db="EMBL/GenBank/DDBJ databases">
        <title>Novel species isolated from subtropical streams in China.</title>
        <authorList>
            <person name="Lu H."/>
        </authorList>
    </citation>
    <scope>NUCLEOTIDE SEQUENCE [LARGE SCALE GENOMIC DNA]</scope>
    <source>
        <strain evidence="3 4">CY18W</strain>
    </source>
</reference>
<dbReference type="Pfam" id="PF00797">
    <property type="entry name" value="Acetyltransf_2"/>
    <property type="match status" value="1"/>
</dbReference>
<dbReference type="PANTHER" id="PTHR11786:SF0">
    <property type="entry name" value="ARYLAMINE N-ACETYLTRANSFERASE 4-RELATED"/>
    <property type="match status" value="1"/>
</dbReference>
<dbReference type="PRINTS" id="PR01543">
    <property type="entry name" value="ANATRNSFRASE"/>
</dbReference>
<comment type="similarity">
    <text evidence="1 2">Belongs to the arylamine N-acetyltransferase family.</text>
</comment>
<dbReference type="SUPFAM" id="SSF54001">
    <property type="entry name" value="Cysteine proteinases"/>
    <property type="match status" value="1"/>
</dbReference>
<organism evidence="3 4">
    <name type="scientific">Undibacterium hunanense</name>
    <dbReference type="NCBI Taxonomy" id="2762292"/>
    <lineage>
        <taxon>Bacteria</taxon>
        <taxon>Pseudomonadati</taxon>
        <taxon>Pseudomonadota</taxon>
        <taxon>Betaproteobacteria</taxon>
        <taxon>Burkholderiales</taxon>
        <taxon>Oxalobacteraceae</taxon>
        <taxon>Undibacterium</taxon>
    </lineage>
</organism>
<gene>
    <name evidence="3" type="ORF">H8L32_03730</name>
</gene>
<name>A0ABR6ZL11_9BURK</name>
<protein>
    <submittedName>
        <fullName evidence="3">Arylamine N-acetyltransferase</fullName>
    </submittedName>
</protein>
<comment type="caution">
    <text evidence="3">The sequence shown here is derived from an EMBL/GenBank/DDBJ whole genome shotgun (WGS) entry which is preliminary data.</text>
</comment>
<dbReference type="RefSeq" id="WP_186945842.1">
    <property type="nucleotide sequence ID" value="NZ_JACOGF010000002.1"/>
</dbReference>
<proteinExistence type="inferred from homology"/>
<dbReference type="PANTHER" id="PTHR11786">
    <property type="entry name" value="N-HYDROXYARYLAMINE O-ACETYLTRANSFERASE"/>
    <property type="match status" value="1"/>
</dbReference>
<evidence type="ECO:0000256" key="2">
    <source>
        <dbReference type="RuleBase" id="RU003452"/>
    </source>
</evidence>
<dbReference type="EMBL" id="JACOGF010000002">
    <property type="protein sequence ID" value="MBC3916587.1"/>
    <property type="molecule type" value="Genomic_DNA"/>
</dbReference>
<dbReference type="Gene3D" id="3.30.2140.10">
    <property type="entry name" value="Arylamine N-acetyltransferase"/>
    <property type="match status" value="1"/>
</dbReference>
<evidence type="ECO:0000313" key="4">
    <source>
        <dbReference type="Proteomes" id="UP000650424"/>
    </source>
</evidence>
<keyword evidence="4" id="KW-1185">Reference proteome</keyword>
<dbReference type="InterPro" id="IPR001447">
    <property type="entry name" value="Arylamine_N-AcTrfase"/>
</dbReference>
<accession>A0ABR6ZL11</accession>
<dbReference type="InterPro" id="IPR038765">
    <property type="entry name" value="Papain-like_cys_pep_sf"/>
</dbReference>
<evidence type="ECO:0000256" key="1">
    <source>
        <dbReference type="ARBA" id="ARBA00006547"/>
    </source>
</evidence>
<evidence type="ECO:0000313" key="3">
    <source>
        <dbReference type="EMBL" id="MBC3916587.1"/>
    </source>
</evidence>
<dbReference type="Proteomes" id="UP000650424">
    <property type="component" value="Unassembled WGS sequence"/>
</dbReference>